<dbReference type="EMBL" id="CAXAMM010007691">
    <property type="protein sequence ID" value="CAK9015059.1"/>
    <property type="molecule type" value="Genomic_DNA"/>
</dbReference>
<comment type="caution">
    <text evidence="4">The sequence shown here is derived from an EMBL/GenBank/DDBJ whole genome shotgun (WGS) entry which is preliminary data.</text>
</comment>
<feature type="repeat" description="WD" evidence="3">
    <location>
        <begin position="158"/>
        <end position="190"/>
    </location>
</feature>
<evidence type="ECO:0000256" key="1">
    <source>
        <dbReference type="ARBA" id="ARBA00022574"/>
    </source>
</evidence>
<evidence type="ECO:0000256" key="3">
    <source>
        <dbReference type="PROSITE-ProRule" id="PRU00221"/>
    </source>
</evidence>
<dbReference type="Pfam" id="PF00400">
    <property type="entry name" value="WD40"/>
    <property type="match status" value="2"/>
</dbReference>
<gene>
    <name evidence="4" type="ORF">SCF082_LOCUS12593</name>
</gene>
<dbReference type="InterPro" id="IPR015943">
    <property type="entry name" value="WD40/YVTN_repeat-like_dom_sf"/>
</dbReference>
<organism evidence="4 5">
    <name type="scientific">Durusdinium trenchii</name>
    <dbReference type="NCBI Taxonomy" id="1381693"/>
    <lineage>
        <taxon>Eukaryota</taxon>
        <taxon>Sar</taxon>
        <taxon>Alveolata</taxon>
        <taxon>Dinophyceae</taxon>
        <taxon>Suessiales</taxon>
        <taxon>Symbiodiniaceae</taxon>
        <taxon>Durusdinium</taxon>
    </lineage>
</organism>
<proteinExistence type="predicted"/>
<evidence type="ECO:0000313" key="5">
    <source>
        <dbReference type="Proteomes" id="UP001642464"/>
    </source>
</evidence>
<dbReference type="Proteomes" id="UP001642464">
    <property type="component" value="Unassembled WGS sequence"/>
</dbReference>
<dbReference type="SMART" id="SM00320">
    <property type="entry name" value="WD40"/>
    <property type="match status" value="4"/>
</dbReference>
<keyword evidence="5" id="KW-1185">Reference proteome</keyword>
<dbReference type="InterPro" id="IPR001680">
    <property type="entry name" value="WD40_rpt"/>
</dbReference>
<reference evidence="4 5" key="1">
    <citation type="submission" date="2024-02" db="EMBL/GenBank/DDBJ databases">
        <authorList>
            <person name="Chen Y."/>
            <person name="Shah S."/>
            <person name="Dougan E. K."/>
            <person name="Thang M."/>
            <person name="Chan C."/>
        </authorList>
    </citation>
    <scope>NUCLEOTIDE SEQUENCE [LARGE SCALE GENOMIC DNA]</scope>
</reference>
<dbReference type="InterPro" id="IPR045159">
    <property type="entry name" value="DCAF7-like"/>
</dbReference>
<dbReference type="SUPFAM" id="SSF50978">
    <property type="entry name" value="WD40 repeat-like"/>
    <property type="match status" value="1"/>
</dbReference>
<protein>
    <submittedName>
        <fullName evidence="4">DDB1- and CUL4-associated factor 7 homolog (WD repeat-containing protein 68 homolog)</fullName>
    </submittedName>
</protein>
<name>A0ABP0JKV7_9DINO</name>
<dbReference type="InterPro" id="IPR036322">
    <property type="entry name" value="WD40_repeat_dom_sf"/>
</dbReference>
<dbReference type="Gene3D" id="2.130.10.10">
    <property type="entry name" value="YVTN repeat-like/Quinoprotein amine dehydrogenase"/>
    <property type="match status" value="1"/>
</dbReference>
<keyword evidence="2" id="KW-0677">Repeat</keyword>
<dbReference type="PANTHER" id="PTHR19919">
    <property type="entry name" value="WD REPEAT CONTAINING PROTEIN"/>
    <property type="match status" value="1"/>
</dbReference>
<feature type="repeat" description="WD" evidence="3">
    <location>
        <begin position="247"/>
        <end position="281"/>
    </location>
</feature>
<evidence type="ECO:0000313" key="4">
    <source>
        <dbReference type="EMBL" id="CAK9015059.1"/>
    </source>
</evidence>
<evidence type="ECO:0000256" key="2">
    <source>
        <dbReference type="ARBA" id="ARBA00022737"/>
    </source>
</evidence>
<dbReference type="PROSITE" id="PS50082">
    <property type="entry name" value="WD_REPEATS_2"/>
    <property type="match status" value="2"/>
</dbReference>
<keyword evidence="1 3" id="KW-0853">WD repeat</keyword>
<sequence length="328" mass="36131">MEGASNGRHDYGTKWPAYALASSARPETRFAVGSCIEETRNFIEILELNDGNLECVAETEHAFPPTKLLWRPDNGCDGGRQDLLASSTTTLNLWKVEDGQMKCVGKLANTRAQKQSMNLPPLTSFDWSSISHHKLAASSVDTTCTIWNLEKQKIETQLIAHDKAVYDIAFSHVDSLFASVGADGSLRIFDQRNLDHSTIVYESSPPSPLLRLAWNKSNTNHIATIAMDAPGVILIDIRRPSVALAALSYHDSCVNSIAWAPHSRNHLLCGTDDGFGIIWDVAEAIPSKLDTPLLAYDCDSEVYQAQWPASQPDYVALGMAHQIRLLQV</sequence>
<accession>A0ABP0JKV7</accession>